<dbReference type="InterPro" id="IPR036291">
    <property type="entry name" value="NAD(P)-bd_dom_sf"/>
</dbReference>
<sequence>MDKVKVGIIGAGNISEYHVQGYEELPNVEIVAVCDLDNEKAEEYAVKHNIEHVFTDYNEMLKMKELDAVSVTTWNNSHAPISIAAMRAGKDVLCEKPLAMNADEAQTMVDAAKETKRLLMVGFVRRFEKNTDYIREVIEKGELGNVYYAKTGYIRKWGNPGGWFCDKKRSGGGPVIDLGVHVIDLISYLTGKPKAVSVTASTFNHLGIKSYIKGMTKYNAKDYDKNNPYCDVEDSATALIKFDNDMTLNIETSWVLHTKEDNNYLMLYGDKAGVKMEPELEFYKEHNDYFVEERPIVQEEKNKFAAIFQRETAHFIDCIVNKVECRNPGEDGVAIMKILDAIYKSSELGHEVKL</sequence>
<evidence type="ECO:0000259" key="1">
    <source>
        <dbReference type="Pfam" id="PF01408"/>
    </source>
</evidence>
<dbReference type="SUPFAM" id="SSF51735">
    <property type="entry name" value="NAD(P)-binding Rossmann-fold domains"/>
    <property type="match status" value="1"/>
</dbReference>
<comment type="caution">
    <text evidence="3">The sequence shown here is derived from an EMBL/GenBank/DDBJ whole genome shotgun (WGS) entry which is preliminary data.</text>
</comment>
<evidence type="ECO:0000313" key="3">
    <source>
        <dbReference type="EMBL" id="GKX30856.1"/>
    </source>
</evidence>
<proteinExistence type="predicted"/>
<dbReference type="Proteomes" id="UP001144256">
    <property type="component" value="Unassembled WGS sequence"/>
</dbReference>
<keyword evidence="4" id="KW-1185">Reference proteome</keyword>
<dbReference type="PANTHER" id="PTHR43249">
    <property type="entry name" value="UDP-N-ACETYL-2-AMINO-2-DEOXY-D-GLUCURONATE OXIDASE"/>
    <property type="match status" value="1"/>
</dbReference>
<evidence type="ECO:0000313" key="4">
    <source>
        <dbReference type="Proteomes" id="UP001144256"/>
    </source>
</evidence>
<accession>A0A9W6DF46</accession>
<dbReference type="Pfam" id="PF22725">
    <property type="entry name" value="GFO_IDH_MocA_C3"/>
    <property type="match status" value="1"/>
</dbReference>
<dbReference type="InterPro" id="IPR052515">
    <property type="entry name" value="Gfo/Idh/MocA_Oxidoreductase"/>
</dbReference>
<dbReference type="Pfam" id="PF01408">
    <property type="entry name" value="GFO_IDH_MocA"/>
    <property type="match status" value="1"/>
</dbReference>
<dbReference type="EMBL" id="BRLB01000012">
    <property type="protein sequence ID" value="GKX30856.1"/>
    <property type="molecule type" value="Genomic_DNA"/>
</dbReference>
<dbReference type="AlphaFoldDB" id="A0A9W6DF46"/>
<dbReference type="InterPro" id="IPR000683">
    <property type="entry name" value="Gfo/Idh/MocA-like_OxRdtase_N"/>
</dbReference>
<dbReference type="InterPro" id="IPR055170">
    <property type="entry name" value="GFO_IDH_MocA-like_dom"/>
</dbReference>
<feature type="domain" description="GFO/IDH/MocA-like oxidoreductase" evidence="2">
    <location>
        <begin position="133"/>
        <end position="273"/>
    </location>
</feature>
<dbReference type="Gene3D" id="3.30.360.10">
    <property type="entry name" value="Dihydrodipicolinate Reductase, domain 2"/>
    <property type="match status" value="1"/>
</dbReference>
<gene>
    <name evidence="3" type="ORF">SH1V18_33360</name>
</gene>
<dbReference type="SUPFAM" id="SSF55347">
    <property type="entry name" value="Glyceraldehyde-3-phosphate dehydrogenase-like, C-terminal domain"/>
    <property type="match status" value="1"/>
</dbReference>
<feature type="domain" description="Gfo/Idh/MocA-like oxidoreductase N-terminal" evidence="1">
    <location>
        <begin position="4"/>
        <end position="123"/>
    </location>
</feature>
<dbReference type="RefSeq" id="WP_281817381.1">
    <property type="nucleotide sequence ID" value="NZ_BRLB01000012.1"/>
</dbReference>
<dbReference type="PANTHER" id="PTHR43249:SF1">
    <property type="entry name" value="D-GLUCOSIDE 3-DEHYDROGENASE"/>
    <property type="match status" value="1"/>
</dbReference>
<evidence type="ECO:0000259" key="2">
    <source>
        <dbReference type="Pfam" id="PF22725"/>
    </source>
</evidence>
<protein>
    <submittedName>
        <fullName evidence="3">Oxidoreductase</fullName>
    </submittedName>
</protein>
<organism evidence="3 4">
    <name type="scientific">Vallitalea longa</name>
    <dbReference type="NCBI Taxonomy" id="2936439"/>
    <lineage>
        <taxon>Bacteria</taxon>
        <taxon>Bacillati</taxon>
        <taxon>Bacillota</taxon>
        <taxon>Clostridia</taxon>
        <taxon>Lachnospirales</taxon>
        <taxon>Vallitaleaceae</taxon>
        <taxon>Vallitalea</taxon>
    </lineage>
</organism>
<name>A0A9W6DF46_9FIRM</name>
<dbReference type="GO" id="GO:0000166">
    <property type="term" value="F:nucleotide binding"/>
    <property type="evidence" value="ECO:0007669"/>
    <property type="project" value="InterPro"/>
</dbReference>
<reference evidence="3" key="1">
    <citation type="submission" date="2022-06" db="EMBL/GenBank/DDBJ databases">
        <title>Vallitalea longa sp. nov., an anaerobic bacterium isolated from marine sediment.</title>
        <authorList>
            <person name="Hirano S."/>
            <person name="Terahara T."/>
            <person name="Mori K."/>
            <person name="Hamada M."/>
            <person name="Matsumoto R."/>
            <person name="Kobayashi T."/>
        </authorList>
    </citation>
    <scope>NUCLEOTIDE SEQUENCE</scope>
    <source>
        <strain evidence="3">SH18-1</strain>
    </source>
</reference>
<dbReference type="Gene3D" id="3.40.50.720">
    <property type="entry name" value="NAD(P)-binding Rossmann-like Domain"/>
    <property type="match status" value="1"/>
</dbReference>